<evidence type="ECO:0000256" key="2">
    <source>
        <dbReference type="ARBA" id="ARBA00022475"/>
    </source>
</evidence>
<feature type="transmembrane region" description="Helical" evidence="7">
    <location>
        <begin position="6"/>
        <end position="34"/>
    </location>
</feature>
<dbReference type="InterPro" id="IPR004681">
    <property type="entry name" value="TRAP_DctM"/>
</dbReference>
<feature type="transmembrane region" description="Helical" evidence="7">
    <location>
        <begin position="392"/>
        <end position="420"/>
    </location>
</feature>
<keyword evidence="2" id="KW-1003">Cell membrane</keyword>
<comment type="subunit">
    <text evidence="7">The complex comprises the extracytoplasmic solute receptor protein and the two transmembrane proteins.</text>
</comment>
<dbReference type="OrthoDB" id="9790209at2"/>
<sequence>MPIVVSVFVVMLMIGAPVGLVMVFAGGAGALSLGGLDYLIIVPDKMFSGVSSFVLIAVPYFIFTSELMSHASLTERLIAFNNALFGRIRGALSHVNITVSVFFAGLTGAAVTDTVSIGRILIPAMKEEGYSAEYSAAVTACSSIIGPIIPPSIIMVVYATILRDVSVIDLFAAGIIPGILMAGSMLAVSIFLAWRKGFPQHEPTALFAAFMAFLVSLPALMVPIVILGGILSGLTTVTEASAFAAVYTLLVGALLYRRLSWAKVWDAMVVTIRFSGVVFFLLAASAVLSWFVVRSGLARDAADIISGVSDSQTVQLLLVIAFLILLGTVMDVLPALVVVGPILHPTMVGLGFDSLHFAIIMIVTLNVSNITPPVGMTLLTAAKIAEVPTERVVVAAIPFFIAVIASILLLAFVPSLSLWLPSLLD</sequence>
<feature type="transmembrane region" description="Helical" evidence="7">
    <location>
        <begin position="170"/>
        <end position="194"/>
    </location>
</feature>
<dbReference type="InterPro" id="IPR010656">
    <property type="entry name" value="DctM"/>
</dbReference>
<dbReference type="GO" id="GO:0022857">
    <property type="term" value="F:transmembrane transporter activity"/>
    <property type="evidence" value="ECO:0007669"/>
    <property type="project" value="UniProtKB-UniRule"/>
</dbReference>
<dbReference type="PANTHER" id="PTHR33362:SF2">
    <property type="entry name" value="TRAP TRANSPORTER LARGE PERMEASE PROTEIN"/>
    <property type="match status" value="1"/>
</dbReference>
<feature type="transmembrane region" description="Helical" evidence="7">
    <location>
        <begin position="206"/>
        <end position="231"/>
    </location>
</feature>
<dbReference type="PANTHER" id="PTHR33362">
    <property type="entry name" value="SIALIC ACID TRAP TRANSPORTER PERMEASE PROTEIN SIAT-RELATED"/>
    <property type="match status" value="1"/>
</dbReference>
<feature type="transmembrane region" description="Helical" evidence="7">
    <location>
        <begin position="46"/>
        <end position="63"/>
    </location>
</feature>
<dbReference type="STRING" id="254406.SAMN04488042_11151"/>
<evidence type="ECO:0000256" key="3">
    <source>
        <dbReference type="ARBA" id="ARBA00022519"/>
    </source>
</evidence>
<feature type="transmembrane region" description="Helical" evidence="7">
    <location>
        <begin position="97"/>
        <end position="122"/>
    </location>
</feature>
<feature type="domain" description="TRAP C4-dicarboxylate transport system permease DctM subunit" evidence="8">
    <location>
        <begin position="7"/>
        <end position="415"/>
    </location>
</feature>
<feature type="transmembrane region" description="Helical" evidence="7">
    <location>
        <begin position="134"/>
        <end position="158"/>
    </location>
</feature>
<dbReference type="Pfam" id="PF06808">
    <property type="entry name" value="DctM"/>
    <property type="match status" value="1"/>
</dbReference>
<dbReference type="PIRSF" id="PIRSF006066">
    <property type="entry name" value="HI0050"/>
    <property type="match status" value="1"/>
</dbReference>
<comment type="subcellular location">
    <subcellularLocation>
        <location evidence="1 7">Cell inner membrane</location>
        <topology evidence="1 7">Multi-pass membrane protein</topology>
    </subcellularLocation>
</comment>
<feature type="transmembrane region" description="Helical" evidence="7">
    <location>
        <begin position="237"/>
        <end position="256"/>
    </location>
</feature>
<evidence type="ECO:0000313" key="10">
    <source>
        <dbReference type="Proteomes" id="UP000199144"/>
    </source>
</evidence>
<keyword evidence="10" id="KW-1185">Reference proteome</keyword>
<evidence type="ECO:0000256" key="6">
    <source>
        <dbReference type="ARBA" id="ARBA00023136"/>
    </source>
</evidence>
<organism evidence="9 10">
    <name type="scientific">Shimia aestuarii</name>
    <dbReference type="NCBI Taxonomy" id="254406"/>
    <lineage>
        <taxon>Bacteria</taxon>
        <taxon>Pseudomonadati</taxon>
        <taxon>Pseudomonadota</taxon>
        <taxon>Alphaproteobacteria</taxon>
        <taxon>Rhodobacterales</taxon>
        <taxon>Roseobacteraceae</taxon>
    </lineage>
</organism>
<keyword evidence="4 7" id="KW-0812">Transmembrane</keyword>
<keyword evidence="7" id="KW-0813">Transport</keyword>
<comment type="function">
    <text evidence="7">Part of the tripartite ATP-independent periplasmic (TRAP) transport system.</text>
</comment>
<reference evidence="9 10" key="1">
    <citation type="submission" date="2016-10" db="EMBL/GenBank/DDBJ databases">
        <authorList>
            <person name="de Groot N.N."/>
        </authorList>
    </citation>
    <scope>NUCLEOTIDE SEQUENCE [LARGE SCALE GENOMIC DNA]</scope>
    <source>
        <strain evidence="9 10">DSM 15283</strain>
    </source>
</reference>
<dbReference type="AlphaFoldDB" id="A0A1I4SKB4"/>
<dbReference type="NCBIfam" id="TIGR00786">
    <property type="entry name" value="dctM"/>
    <property type="match status" value="1"/>
</dbReference>
<evidence type="ECO:0000256" key="1">
    <source>
        <dbReference type="ARBA" id="ARBA00004429"/>
    </source>
</evidence>
<evidence type="ECO:0000256" key="7">
    <source>
        <dbReference type="RuleBase" id="RU369079"/>
    </source>
</evidence>
<gene>
    <name evidence="9" type="ORF">SAMN04488042_11151</name>
</gene>
<evidence type="ECO:0000313" key="9">
    <source>
        <dbReference type="EMBL" id="SFM64872.1"/>
    </source>
</evidence>
<dbReference type="EMBL" id="FOTQ01000011">
    <property type="protein sequence ID" value="SFM64872.1"/>
    <property type="molecule type" value="Genomic_DNA"/>
</dbReference>
<protein>
    <recommendedName>
        <fullName evidence="7">TRAP transporter large permease protein</fullName>
    </recommendedName>
</protein>
<dbReference type="RefSeq" id="WP_093096320.1">
    <property type="nucleotide sequence ID" value="NZ_FOTQ01000011.1"/>
</dbReference>
<keyword evidence="3 7" id="KW-0997">Cell inner membrane</keyword>
<comment type="similarity">
    <text evidence="7">Belongs to the TRAP transporter large permease family.</text>
</comment>
<keyword evidence="6 7" id="KW-0472">Membrane</keyword>
<proteinExistence type="inferred from homology"/>
<dbReference type="Proteomes" id="UP000199144">
    <property type="component" value="Unassembled WGS sequence"/>
</dbReference>
<evidence type="ECO:0000259" key="8">
    <source>
        <dbReference type="Pfam" id="PF06808"/>
    </source>
</evidence>
<dbReference type="GO" id="GO:0005886">
    <property type="term" value="C:plasma membrane"/>
    <property type="evidence" value="ECO:0007669"/>
    <property type="project" value="UniProtKB-SubCell"/>
</dbReference>
<feature type="transmembrane region" description="Helical" evidence="7">
    <location>
        <begin position="268"/>
        <end position="293"/>
    </location>
</feature>
<evidence type="ECO:0000256" key="5">
    <source>
        <dbReference type="ARBA" id="ARBA00022989"/>
    </source>
</evidence>
<feature type="transmembrane region" description="Helical" evidence="7">
    <location>
        <begin position="355"/>
        <end position="372"/>
    </location>
</feature>
<name>A0A1I4SKB4_9RHOB</name>
<evidence type="ECO:0000256" key="4">
    <source>
        <dbReference type="ARBA" id="ARBA00022692"/>
    </source>
</evidence>
<feature type="transmembrane region" description="Helical" evidence="7">
    <location>
        <begin position="313"/>
        <end position="343"/>
    </location>
</feature>
<accession>A0A1I4SKB4</accession>
<keyword evidence="5 7" id="KW-1133">Transmembrane helix</keyword>